<dbReference type="PROSITE" id="PS50931">
    <property type="entry name" value="HTH_LYSR"/>
    <property type="match status" value="1"/>
</dbReference>
<keyword evidence="7" id="KW-1185">Reference proteome</keyword>
<evidence type="ECO:0000259" key="5">
    <source>
        <dbReference type="PROSITE" id="PS50931"/>
    </source>
</evidence>
<dbReference type="InterPro" id="IPR036388">
    <property type="entry name" value="WH-like_DNA-bd_sf"/>
</dbReference>
<evidence type="ECO:0000313" key="6">
    <source>
        <dbReference type="EMBL" id="GAA5339633.1"/>
    </source>
</evidence>
<dbReference type="InterPro" id="IPR005119">
    <property type="entry name" value="LysR_subst-bd"/>
</dbReference>
<dbReference type="EMBL" id="BAABNP010000002">
    <property type="protein sequence ID" value="GAA5339633.1"/>
    <property type="molecule type" value="Genomic_DNA"/>
</dbReference>
<comment type="similarity">
    <text evidence="1">Belongs to the LysR transcriptional regulatory family.</text>
</comment>
<dbReference type="SUPFAM" id="SSF46785">
    <property type="entry name" value="Winged helix' DNA-binding domain"/>
    <property type="match status" value="1"/>
</dbReference>
<proteinExistence type="inferred from homology"/>
<dbReference type="Pfam" id="PF03466">
    <property type="entry name" value="LysR_substrate"/>
    <property type="match status" value="1"/>
</dbReference>
<reference evidence="6 7" key="1">
    <citation type="submission" date="2024-02" db="EMBL/GenBank/DDBJ databases">
        <title>Characterization of antibiotic resistant novel bacterial strains and their environmental applications.</title>
        <authorList>
            <person name="Manzoor S."/>
            <person name="Abbas S."/>
            <person name="Arshad M."/>
            <person name="Li W.J."/>
            <person name="Ahmed I."/>
        </authorList>
    </citation>
    <scope>NUCLEOTIDE SEQUENCE [LARGE SCALE GENOMIC DNA]</scope>
    <source>
        <strain evidence="6 7">KACC 15558</strain>
    </source>
</reference>
<evidence type="ECO:0000256" key="4">
    <source>
        <dbReference type="ARBA" id="ARBA00023163"/>
    </source>
</evidence>
<organism evidence="6 7">
    <name type="scientific">Brevibacterium ammoniilyticum</name>
    <dbReference type="NCBI Taxonomy" id="1046555"/>
    <lineage>
        <taxon>Bacteria</taxon>
        <taxon>Bacillati</taxon>
        <taxon>Actinomycetota</taxon>
        <taxon>Actinomycetes</taxon>
        <taxon>Micrococcales</taxon>
        <taxon>Brevibacteriaceae</taxon>
        <taxon>Brevibacterium</taxon>
    </lineage>
</organism>
<sequence length="309" mass="32172">MMEGMRDVSDMQRWPELRALGLLVALAGGAGSIGQAAEAVGLAQPNASRSLSNLERDLKVPLLKRSPRGTELTAEGQAVAEWAAQVIDAYSALNAGTRAIQEARAGTVRVCASLTVAEYLLPGYLATFTSAHPGVDVGLGVENSAAVVAEVRAQRCDLGLVESVSLPAGFPTAVIGRDRLLIAAAPTFPGRWTEPLSAEALAATPLLVREVGSGTREAIDTALAEFGGASVAGEYRSNSALKVAAATGVAPVVLSELALRDDVLSNRLVPLPVDDSLDLDRLLHALWSPKRRLSAGARALLEHMTSARG</sequence>
<dbReference type="PANTHER" id="PTHR30126:SF39">
    <property type="entry name" value="HTH-TYPE TRANSCRIPTIONAL REGULATOR CYSL"/>
    <property type="match status" value="1"/>
</dbReference>
<accession>A0ABP9U0S7</accession>
<dbReference type="Proteomes" id="UP001498935">
    <property type="component" value="Unassembled WGS sequence"/>
</dbReference>
<name>A0ABP9U0S7_9MICO</name>
<dbReference type="InterPro" id="IPR000847">
    <property type="entry name" value="LysR_HTH_N"/>
</dbReference>
<evidence type="ECO:0000313" key="7">
    <source>
        <dbReference type="Proteomes" id="UP001498935"/>
    </source>
</evidence>
<protein>
    <submittedName>
        <fullName evidence="6">LysR family transcriptional regulator</fullName>
    </submittedName>
</protein>
<keyword evidence="2" id="KW-0805">Transcription regulation</keyword>
<evidence type="ECO:0000256" key="3">
    <source>
        <dbReference type="ARBA" id="ARBA00023125"/>
    </source>
</evidence>
<feature type="domain" description="HTH lysR-type" evidence="5">
    <location>
        <begin position="15"/>
        <end position="73"/>
    </location>
</feature>
<gene>
    <name evidence="6" type="ORF">KACC15558_06730</name>
</gene>
<keyword evidence="3" id="KW-0238">DNA-binding</keyword>
<dbReference type="InterPro" id="IPR036390">
    <property type="entry name" value="WH_DNA-bd_sf"/>
</dbReference>
<evidence type="ECO:0000256" key="1">
    <source>
        <dbReference type="ARBA" id="ARBA00009437"/>
    </source>
</evidence>
<dbReference type="Pfam" id="PF00126">
    <property type="entry name" value="HTH_1"/>
    <property type="match status" value="1"/>
</dbReference>
<comment type="caution">
    <text evidence="6">The sequence shown here is derived from an EMBL/GenBank/DDBJ whole genome shotgun (WGS) entry which is preliminary data.</text>
</comment>
<dbReference type="Gene3D" id="1.10.10.10">
    <property type="entry name" value="Winged helix-like DNA-binding domain superfamily/Winged helix DNA-binding domain"/>
    <property type="match status" value="1"/>
</dbReference>
<dbReference type="SUPFAM" id="SSF53850">
    <property type="entry name" value="Periplasmic binding protein-like II"/>
    <property type="match status" value="1"/>
</dbReference>
<dbReference type="Gene3D" id="3.40.190.10">
    <property type="entry name" value="Periplasmic binding protein-like II"/>
    <property type="match status" value="2"/>
</dbReference>
<evidence type="ECO:0000256" key="2">
    <source>
        <dbReference type="ARBA" id="ARBA00023015"/>
    </source>
</evidence>
<dbReference type="PANTHER" id="PTHR30126">
    <property type="entry name" value="HTH-TYPE TRANSCRIPTIONAL REGULATOR"/>
    <property type="match status" value="1"/>
</dbReference>
<keyword evidence="4" id="KW-0804">Transcription</keyword>